<sequence>LLELEHKSEIPYMELVANQLFTVKDLSWLKSIRASKSSVLSWNSIDKLIEKLNKQIKENMKKEETLLKDEV</sequence>
<name>A0A9X8ZZJ2_BACCE</name>
<organism evidence="1 2">
    <name type="scientific">Bacillus cereus</name>
    <dbReference type="NCBI Taxonomy" id="1396"/>
    <lineage>
        <taxon>Bacteria</taxon>
        <taxon>Bacillati</taxon>
        <taxon>Bacillota</taxon>
        <taxon>Bacilli</taxon>
        <taxon>Bacillales</taxon>
        <taxon>Bacillaceae</taxon>
        <taxon>Bacillus</taxon>
        <taxon>Bacillus cereus group</taxon>
    </lineage>
</organism>
<dbReference type="EMBL" id="SZOH01004630">
    <property type="protein sequence ID" value="TKI84039.1"/>
    <property type="molecule type" value="Genomic_DNA"/>
</dbReference>
<feature type="non-terminal residue" evidence="1">
    <location>
        <position position="1"/>
    </location>
</feature>
<comment type="caution">
    <text evidence="1">The sequence shown here is derived from an EMBL/GenBank/DDBJ whole genome shotgun (WGS) entry which is preliminary data.</text>
</comment>
<dbReference type="Proteomes" id="UP000308444">
    <property type="component" value="Unassembled WGS sequence"/>
</dbReference>
<proteinExistence type="predicted"/>
<evidence type="ECO:0000313" key="1">
    <source>
        <dbReference type="EMBL" id="TKI84039.1"/>
    </source>
</evidence>
<accession>A0A9X8ZZJ2</accession>
<feature type="non-terminal residue" evidence="1">
    <location>
        <position position="71"/>
    </location>
</feature>
<dbReference type="AlphaFoldDB" id="A0A9X8ZZJ2"/>
<evidence type="ECO:0000313" key="2">
    <source>
        <dbReference type="Proteomes" id="UP000308444"/>
    </source>
</evidence>
<protein>
    <submittedName>
        <fullName evidence="1">Uncharacterized protein</fullName>
    </submittedName>
</protein>
<gene>
    <name evidence="1" type="ORF">FC695_40790</name>
</gene>
<reference evidence="1 2" key="1">
    <citation type="journal article" date="2019" name="Environ. Microbiol.">
        <title>An active ?-lactamase is a part of an orchestrated cell wall stress resistance network of Bacillus subtilis and related rhizosphere species.</title>
        <authorList>
            <person name="Bucher T."/>
            <person name="Keren-Paz A."/>
            <person name="Hausser J."/>
            <person name="Olender T."/>
            <person name="Cytryn E."/>
            <person name="Kolodkin-Gal I."/>
        </authorList>
    </citation>
    <scope>NUCLEOTIDE SEQUENCE [LARGE SCALE GENOMIC DNA]</scope>
    <source>
        <strain evidence="1 2">I32</strain>
    </source>
</reference>